<keyword evidence="1" id="KW-0472">Membrane</keyword>
<comment type="caution">
    <text evidence="2">The sequence shown here is derived from an EMBL/GenBank/DDBJ whole genome shotgun (WGS) entry which is preliminary data.</text>
</comment>
<feature type="transmembrane region" description="Helical" evidence="1">
    <location>
        <begin position="101"/>
        <end position="120"/>
    </location>
</feature>
<gene>
    <name evidence="2" type="ORF">ANN_03899</name>
</gene>
<evidence type="ECO:0000256" key="1">
    <source>
        <dbReference type="SAM" id="Phobius"/>
    </source>
</evidence>
<proteinExistence type="predicted"/>
<evidence type="ECO:0000313" key="3">
    <source>
        <dbReference type="Proteomes" id="UP001148838"/>
    </source>
</evidence>
<reference evidence="2 3" key="1">
    <citation type="journal article" date="2022" name="Allergy">
        <title>Genome assembly and annotation of Periplaneta americana reveal a comprehensive cockroach allergen profile.</title>
        <authorList>
            <person name="Wang L."/>
            <person name="Xiong Q."/>
            <person name="Saelim N."/>
            <person name="Wang L."/>
            <person name="Nong W."/>
            <person name="Wan A.T."/>
            <person name="Shi M."/>
            <person name="Liu X."/>
            <person name="Cao Q."/>
            <person name="Hui J.H.L."/>
            <person name="Sookrung N."/>
            <person name="Leung T.F."/>
            <person name="Tungtrongchitr A."/>
            <person name="Tsui S.K.W."/>
        </authorList>
    </citation>
    <scope>NUCLEOTIDE SEQUENCE [LARGE SCALE GENOMIC DNA]</scope>
    <source>
        <strain evidence="2">PWHHKU_190912</strain>
    </source>
</reference>
<evidence type="ECO:0008006" key="4">
    <source>
        <dbReference type="Google" id="ProtNLM"/>
    </source>
</evidence>
<organism evidence="2 3">
    <name type="scientific">Periplaneta americana</name>
    <name type="common">American cockroach</name>
    <name type="synonym">Blatta americana</name>
    <dbReference type="NCBI Taxonomy" id="6978"/>
    <lineage>
        <taxon>Eukaryota</taxon>
        <taxon>Metazoa</taxon>
        <taxon>Ecdysozoa</taxon>
        <taxon>Arthropoda</taxon>
        <taxon>Hexapoda</taxon>
        <taxon>Insecta</taxon>
        <taxon>Pterygota</taxon>
        <taxon>Neoptera</taxon>
        <taxon>Polyneoptera</taxon>
        <taxon>Dictyoptera</taxon>
        <taxon>Blattodea</taxon>
        <taxon>Blattoidea</taxon>
        <taxon>Blattidae</taxon>
        <taxon>Blattinae</taxon>
        <taxon>Periplaneta</taxon>
    </lineage>
</organism>
<keyword evidence="1" id="KW-1133">Transmembrane helix</keyword>
<protein>
    <recommendedName>
        <fullName evidence="4">Mariner Mos1 transposase</fullName>
    </recommendedName>
</protein>
<evidence type="ECO:0000313" key="2">
    <source>
        <dbReference type="EMBL" id="KAJ4442313.1"/>
    </source>
</evidence>
<dbReference type="InterPro" id="IPR036397">
    <property type="entry name" value="RNaseH_sf"/>
</dbReference>
<sequence>MAKYNARPHTANAIKALLQKFKWEVLCHPSYNPDFSPCDSPFWSPKKGPDEQTIHLGRRRQAIPAKQVYNASLGILRDSHSPPYVAGGQVPQQPGPILLTYRYLFLFLSLLLVSFRMPLIEHAGNSDVKKFANGTWCSQAVIHPKTDHA</sequence>
<keyword evidence="1" id="KW-0812">Transmembrane</keyword>
<dbReference type="Proteomes" id="UP001148838">
    <property type="component" value="Unassembled WGS sequence"/>
</dbReference>
<dbReference type="EMBL" id="JAJSOF020000013">
    <property type="protein sequence ID" value="KAJ4442313.1"/>
    <property type="molecule type" value="Genomic_DNA"/>
</dbReference>
<accession>A0ABQ8T7U1</accession>
<name>A0ABQ8T7U1_PERAM</name>
<dbReference type="Gene3D" id="3.30.420.10">
    <property type="entry name" value="Ribonuclease H-like superfamily/Ribonuclease H"/>
    <property type="match status" value="1"/>
</dbReference>
<keyword evidence="3" id="KW-1185">Reference proteome</keyword>